<feature type="compositionally biased region" description="Basic and acidic residues" evidence="1">
    <location>
        <begin position="1"/>
        <end position="11"/>
    </location>
</feature>
<evidence type="ECO:0000313" key="3">
    <source>
        <dbReference type="Proteomes" id="UP000077202"/>
    </source>
</evidence>
<feature type="compositionally biased region" description="Polar residues" evidence="1">
    <location>
        <begin position="24"/>
        <end position="38"/>
    </location>
</feature>
<name>A0A176WN17_MARPO</name>
<feature type="compositionally biased region" description="Low complexity" evidence="1">
    <location>
        <begin position="12"/>
        <end position="23"/>
    </location>
</feature>
<feature type="region of interest" description="Disordered" evidence="1">
    <location>
        <begin position="1"/>
        <end position="38"/>
    </location>
</feature>
<organism evidence="2 3">
    <name type="scientific">Marchantia polymorpha subsp. ruderalis</name>
    <dbReference type="NCBI Taxonomy" id="1480154"/>
    <lineage>
        <taxon>Eukaryota</taxon>
        <taxon>Viridiplantae</taxon>
        <taxon>Streptophyta</taxon>
        <taxon>Embryophyta</taxon>
        <taxon>Marchantiophyta</taxon>
        <taxon>Marchantiopsida</taxon>
        <taxon>Marchantiidae</taxon>
        <taxon>Marchantiales</taxon>
        <taxon>Marchantiaceae</taxon>
        <taxon>Marchantia</taxon>
    </lineage>
</organism>
<keyword evidence="3" id="KW-1185">Reference proteome</keyword>
<gene>
    <name evidence="2" type="ORF">AXG93_3005s1190</name>
</gene>
<reference evidence="2" key="1">
    <citation type="submission" date="2016-03" db="EMBL/GenBank/DDBJ databases">
        <title>Mechanisms controlling the formation of the plant cell surface in tip-growing cells are functionally conserved among land plants.</title>
        <authorList>
            <person name="Honkanen S."/>
            <person name="Jones V.A."/>
            <person name="Morieri G."/>
            <person name="Champion C."/>
            <person name="Hetherington A.J."/>
            <person name="Kelly S."/>
            <person name="Saint-Marcoux D."/>
            <person name="Proust H."/>
            <person name="Prescott H."/>
            <person name="Dolan L."/>
        </authorList>
    </citation>
    <scope>NUCLEOTIDE SEQUENCE [LARGE SCALE GENOMIC DNA]</scope>
    <source>
        <tissue evidence="2">Whole gametophyte</tissue>
    </source>
</reference>
<proteinExistence type="predicted"/>
<accession>A0A176WN17</accession>
<dbReference type="Proteomes" id="UP000077202">
    <property type="component" value="Unassembled WGS sequence"/>
</dbReference>
<dbReference type="AlphaFoldDB" id="A0A176WN17"/>
<sequence>MERQEGLKPEESGSGPELGSPSSATRSARTYRTPSGGSRLTLRLHATRTIHATIAPSTALRGTSTGISLATVTRRSLPFDGRRNPALVNYYWKGARTQLDDIRGGPDSVLKYYHLLAIAVQLNLFPACILNE</sequence>
<comment type="caution">
    <text evidence="2">The sequence shown here is derived from an EMBL/GenBank/DDBJ whole genome shotgun (WGS) entry which is preliminary data.</text>
</comment>
<protein>
    <submittedName>
        <fullName evidence="2">Uncharacterized protein</fullName>
    </submittedName>
</protein>
<evidence type="ECO:0000256" key="1">
    <source>
        <dbReference type="SAM" id="MobiDB-lite"/>
    </source>
</evidence>
<evidence type="ECO:0000313" key="2">
    <source>
        <dbReference type="EMBL" id="OAE33973.1"/>
    </source>
</evidence>
<dbReference type="EMBL" id="LVLJ01000465">
    <property type="protein sequence ID" value="OAE33973.1"/>
    <property type="molecule type" value="Genomic_DNA"/>
</dbReference>